<accession>A0A1C0Y8H4</accession>
<organism evidence="1 2">
    <name type="scientific">Caryophanon tenue</name>
    <dbReference type="NCBI Taxonomy" id="33978"/>
    <lineage>
        <taxon>Bacteria</taxon>
        <taxon>Bacillati</taxon>
        <taxon>Bacillota</taxon>
        <taxon>Bacilli</taxon>
        <taxon>Bacillales</taxon>
        <taxon>Caryophanaceae</taxon>
        <taxon>Caryophanon</taxon>
    </lineage>
</organism>
<evidence type="ECO:0000313" key="2">
    <source>
        <dbReference type="Proteomes" id="UP000093199"/>
    </source>
</evidence>
<protein>
    <recommendedName>
        <fullName evidence="3">DUF4279 domain-containing protein</fullName>
    </recommendedName>
</protein>
<dbReference type="InterPro" id="IPR025459">
    <property type="entry name" value="DUF4279"/>
</dbReference>
<comment type="caution">
    <text evidence="1">The sequence shown here is derived from an EMBL/GenBank/DDBJ whole genome shotgun (WGS) entry which is preliminary data.</text>
</comment>
<dbReference type="Pfam" id="PF14106">
    <property type="entry name" value="DUF4279"/>
    <property type="match status" value="1"/>
</dbReference>
<keyword evidence="2" id="KW-1185">Reference proteome</keyword>
<dbReference type="EMBL" id="MASJ01000035">
    <property type="protein sequence ID" value="OCS83472.1"/>
    <property type="molecule type" value="Genomic_DNA"/>
</dbReference>
<proteinExistence type="predicted"/>
<evidence type="ECO:0000313" key="1">
    <source>
        <dbReference type="EMBL" id="OCS83472.1"/>
    </source>
</evidence>
<reference evidence="1 2" key="1">
    <citation type="submission" date="2016-07" db="EMBL/GenBank/DDBJ databases">
        <title>Caryophanon tenue genome sequencing.</title>
        <authorList>
            <person name="Verma A."/>
            <person name="Pal Y."/>
            <person name="Krishnamurthi S."/>
        </authorList>
    </citation>
    <scope>NUCLEOTIDE SEQUENCE [LARGE SCALE GENOMIC DNA]</scope>
    <source>
        <strain evidence="1 2">DSM 14152</strain>
    </source>
</reference>
<dbReference type="Proteomes" id="UP000093199">
    <property type="component" value="Unassembled WGS sequence"/>
</dbReference>
<dbReference type="AlphaFoldDB" id="A0A1C0Y8H4"/>
<sequence length="146" mass="16743">MRLESKLTTNAYLTFQSNSELNDFPLDSVTNKLQIEPNCAYKKGDVLKEPHLRPFTAWEYHTETQSNWDVNDVLQPLVTTFQNKVTAINELKAEYDLSVRIYLVVSIINGETPGLCIYSDVAHFISAINADLDIDMWIDPFVLQEE</sequence>
<name>A0A1C0Y8H4_9BACL</name>
<evidence type="ECO:0008006" key="3">
    <source>
        <dbReference type="Google" id="ProtNLM"/>
    </source>
</evidence>
<gene>
    <name evidence="1" type="ORF">A6M13_15845</name>
</gene>